<keyword evidence="2" id="KW-0812">Transmembrane</keyword>
<feature type="compositionally biased region" description="Polar residues" evidence="1">
    <location>
        <begin position="335"/>
        <end position="355"/>
    </location>
</feature>
<organism evidence="3 4">
    <name type="scientific">Microdochium bolleyi</name>
    <dbReference type="NCBI Taxonomy" id="196109"/>
    <lineage>
        <taxon>Eukaryota</taxon>
        <taxon>Fungi</taxon>
        <taxon>Dikarya</taxon>
        <taxon>Ascomycota</taxon>
        <taxon>Pezizomycotina</taxon>
        <taxon>Sordariomycetes</taxon>
        <taxon>Xylariomycetidae</taxon>
        <taxon>Xylariales</taxon>
        <taxon>Microdochiaceae</taxon>
        <taxon>Microdochium</taxon>
    </lineage>
</organism>
<feature type="region of interest" description="Disordered" evidence="1">
    <location>
        <begin position="217"/>
        <end position="273"/>
    </location>
</feature>
<evidence type="ECO:0000313" key="3">
    <source>
        <dbReference type="EMBL" id="KXJ97160.1"/>
    </source>
</evidence>
<feature type="region of interest" description="Disordered" evidence="1">
    <location>
        <begin position="381"/>
        <end position="520"/>
    </location>
</feature>
<protein>
    <submittedName>
        <fullName evidence="3">Uncharacterized protein</fullName>
    </submittedName>
</protein>
<feature type="compositionally biased region" description="Basic and acidic residues" evidence="1">
    <location>
        <begin position="402"/>
        <end position="412"/>
    </location>
</feature>
<feature type="region of interest" description="Disordered" evidence="1">
    <location>
        <begin position="295"/>
        <end position="358"/>
    </location>
</feature>
<keyword evidence="2" id="KW-0472">Membrane</keyword>
<dbReference type="InParanoid" id="A0A136JJ35"/>
<dbReference type="OrthoDB" id="4777891at2759"/>
<name>A0A136JJ35_9PEZI</name>
<dbReference type="EMBL" id="KQ964245">
    <property type="protein sequence ID" value="KXJ97160.1"/>
    <property type="molecule type" value="Genomic_DNA"/>
</dbReference>
<feature type="compositionally biased region" description="Low complexity" evidence="1">
    <location>
        <begin position="165"/>
        <end position="179"/>
    </location>
</feature>
<accession>A0A136JJ35</accession>
<reference evidence="4" key="1">
    <citation type="submission" date="2016-02" db="EMBL/GenBank/DDBJ databases">
        <title>Draft genome sequence of Microdochium bolleyi, a fungal endophyte of beachgrass.</title>
        <authorList>
            <consortium name="DOE Joint Genome Institute"/>
            <person name="David A.S."/>
            <person name="May G."/>
            <person name="Haridas S."/>
            <person name="Lim J."/>
            <person name="Wang M."/>
            <person name="Labutti K."/>
            <person name="Lipzen A."/>
            <person name="Barry K."/>
            <person name="Grigoriev I.V."/>
        </authorList>
    </citation>
    <scope>NUCLEOTIDE SEQUENCE [LARGE SCALE GENOMIC DNA]</scope>
    <source>
        <strain evidence="4">J235TASD1</strain>
    </source>
</reference>
<feature type="compositionally biased region" description="Basic and acidic residues" evidence="1">
    <location>
        <begin position="107"/>
        <end position="116"/>
    </location>
</feature>
<sequence>MLLGHAHRRSIALDWQQQQQQQQQDIASAVYNNAALAMRAATTKIHMAGSVRQDSTAGMNDTLCGCTSTSMTTALIILLASIVGTALISSTATWLLLRRRYARRQSSKADKPDRDSPSPPPPQWQTWARGGSQQRTTAQPGGGSGDLQIGIAIDNSEGPTVPHTAAAAAAESSVARQASTRSDGGALPVRRRPEYASGLSSTFMFPKKDNGITTTIVSDAKRGKSRKLRSNRLTRSRSRSQSKARSRSPEPEHQHQQQHLEPATPRTSLQGVGDLGSTERLVSAAGDRTVETILLSSQDHDRPLATASSSLYSPTQPPEEDRSRSAQDAMRNRSHFSASPASARTDSPALSSNAPTIPKRSSMRVEILAAPSSFYNTGSGFPENSLQAGPSTPFASVIQPHPFEEQSQREVIPRPATPENKNNNNNDNNDEDHPRPSTSSTFGSPERSRRSRRARKGTLTMFPKIQDGPPPAIAAGLSMSSRANSVGARRHPQHQRKGSREEEEDEEDDAGRMRQDAAAIPLRRRSYSEITMAVPEDSIPRRSYGPNWPFKPA</sequence>
<keyword evidence="4" id="KW-1185">Reference proteome</keyword>
<feature type="compositionally biased region" description="Basic residues" evidence="1">
    <location>
        <begin position="223"/>
        <end position="246"/>
    </location>
</feature>
<feature type="region of interest" description="Disordered" evidence="1">
    <location>
        <begin position="105"/>
        <end position="192"/>
    </location>
</feature>
<proteinExistence type="predicted"/>
<gene>
    <name evidence="3" type="ORF">Micbo1qcDRAFT_155964</name>
</gene>
<feature type="compositionally biased region" description="Basic residues" evidence="1">
    <location>
        <begin position="488"/>
        <end position="497"/>
    </location>
</feature>
<evidence type="ECO:0000313" key="4">
    <source>
        <dbReference type="Proteomes" id="UP000070501"/>
    </source>
</evidence>
<dbReference type="AlphaFoldDB" id="A0A136JJ35"/>
<evidence type="ECO:0000256" key="1">
    <source>
        <dbReference type="SAM" id="MobiDB-lite"/>
    </source>
</evidence>
<feature type="compositionally biased region" description="Polar residues" evidence="1">
    <location>
        <begin position="381"/>
        <end position="394"/>
    </location>
</feature>
<dbReference type="Proteomes" id="UP000070501">
    <property type="component" value="Unassembled WGS sequence"/>
</dbReference>
<feature type="transmembrane region" description="Helical" evidence="2">
    <location>
        <begin position="75"/>
        <end position="97"/>
    </location>
</feature>
<keyword evidence="2" id="KW-1133">Transmembrane helix</keyword>
<evidence type="ECO:0000256" key="2">
    <source>
        <dbReference type="SAM" id="Phobius"/>
    </source>
</evidence>